<evidence type="ECO:0000256" key="3">
    <source>
        <dbReference type="ARBA" id="ARBA00023295"/>
    </source>
</evidence>
<organism evidence="5 6">
    <name type="scientific">Flavobacterium calami</name>
    <dbReference type="NCBI Taxonomy" id="3139144"/>
    <lineage>
        <taxon>Bacteria</taxon>
        <taxon>Pseudomonadati</taxon>
        <taxon>Bacteroidota</taxon>
        <taxon>Flavobacteriia</taxon>
        <taxon>Flavobacteriales</taxon>
        <taxon>Flavobacteriaceae</taxon>
        <taxon>Flavobacterium</taxon>
    </lineage>
</organism>
<protein>
    <recommendedName>
        <fullName evidence="4">Glycosyl hydrolase family 32 N-terminal domain-containing protein</fullName>
    </recommendedName>
</protein>
<accession>A0ABU9IIY2</accession>
<evidence type="ECO:0000259" key="4">
    <source>
        <dbReference type="Pfam" id="PF00251"/>
    </source>
</evidence>
<name>A0ABU9IIY2_9FLAO</name>
<keyword evidence="6" id="KW-1185">Reference proteome</keyword>
<dbReference type="PANTHER" id="PTHR42800">
    <property type="entry name" value="EXOINULINASE INUD (AFU_ORTHOLOGUE AFUA_5G00480)"/>
    <property type="match status" value="1"/>
</dbReference>
<evidence type="ECO:0000256" key="2">
    <source>
        <dbReference type="ARBA" id="ARBA00022801"/>
    </source>
</evidence>
<keyword evidence="2" id="KW-0378">Hydrolase</keyword>
<gene>
    <name evidence="5" type="ORF">AAEO57_00035</name>
</gene>
<dbReference type="Pfam" id="PF00251">
    <property type="entry name" value="Glyco_hydro_32N"/>
    <property type="match status" value="1"/>
</dbReference>
<dbReference type="RefSeq" id="WP_341688218.1">
    <property type="nucleotide sequence ID" value="NZ_JBBYHS010000001.1"/>
</dbReference>
<dbReference type="InterPro" id="IPR023296">
    <property type="entry name" value="Glyco_hydro_beta-prop_sf"/>
</dbReference>
<proteinExistence type="inferred from homology"/>
<dbReference type="InterPro" id="IPR013148">
    <property type="entry name" value="Glyco_hydro_32_N"/>
</dbReference>
<reference evidence="5 6" key="1">
    <citation type="submission" date="2024-04" db="EMBL/GenBank/DDBJ databases">
        <title>Flavobacterium sp. DGU38 16S ribosomal RNA gene Genome sequencing and assembly.</title>
        <authorList>
            <person name="Park S."/>
        </authorList>
    </citation>
    <scope>NUCLEOTIDE SEQUENCE [LARGE SCALE GENOMIC DNA]</scope>
    <source>
        <strain evidence="5 6">DGU38</strain>
    </source>
</reference>
<dbReference type="SUPFAM" id="SSF75005">
    <property type="entry name" value="Arabinanase/levansucrase/invertase"/>
    <property type="match status" value="1"/>
</dbReference>
<comment type="similarity">
    <text evidence="1">Belongs to the glycosyl hydrolase 32 family.</text>
</comment>
<evidence type="ECO:0000313" key="6">
    <source>
        <dbReference type="Proteomes" id="UP001485226"/>
    </source>
</evidence>
<feature type="domain" description="Glycosyl hydrolase family 32 N-terminal" evidence="4">
    <location>
        <begin position="1"/>
        <end position="70"/>
    </location>
</feature>
<evidence type="ECO:0000313" key="5">
    <source>
        <dbReference type="EMBL" id="MEL1252146.1"/>
    </source>
</evidence>
<dbReference type="Proteomes" id="UP001485226">
    <property type="component" value="Unassembled WGS sequence"/>
</dbReference>
<keyword evidence="3" id="KW-0326">Glycosidase</keyword>
<evidence type="ECO:0000256" key="1">
    <source>
        <dbReference type="ARBA" id="ARBA00009902"/>
    </source>
</evidence>
<dbReference type="PANTHER" id="PTHR42800:SF1">
    <property type="entry name" value="EXOINULINASE INUD (AFU_ORTHOLOGUE AFUA_5G00480)"/>
    <property type="match status" value="1"/>
</dbReference>
<dbReference type="EMBL" id="JBBYHS010000001">
    <property type="protein sequence ID" value="MEL1252146.1"/>
    <property type="molecule type" value="Genomic_DNA"/>
</dbReference>
<comment type="caution">
    <text evidence="5">The sequence shown here is derived from an EMBL/GenBank/DDBJ whole genome shotgun (WGS) entry which is preliminary data.</text>
</comment>
<dbReference type="Gene3D" id="2.115.10.20">
    <property type="entry name" value="Glycosyl hydrolase domain, family 43"/>
    <property type="match status" value="1"/>
</dbReference>
<sequence>MNDPNGMFYSNGTYHLMYQYYPDDSVWGPMHWGHAVSKDLVKWEELPIALYPDNKKYIISGSAVVDTKNTSGFGKGNEVPNYSHLYPA</sequence>